<dbReference type="AlphaFoldDB" id="A0A834HWA8"/>
<feature type="domain" description="THAP-type" evidence="7">
    <location>
        <begin position="1"/>
        <end position="76"/>
    </location>
</feature>
<feature type="compositionally biased region" description="Basic residues" evidence="6">
    <location>
        <begin position="147"/>
        <end position="164"/>
    </location>
</feature>
<dbReference type="GO" id="GO:0008270">
    <property type="term" value="F:zinc ion binding"/>
    <property type="evidence" value="ECO:0007669"/>
    <property type="project" value="UniProtKB-KW"/>
</dbReference>
<dbReference type="SUPFAM" id="SSF57716">
    <property type="entry name" value="Glucocorticoid receptor-like (DNA-binding domain)"/>
    <property type="match status" value="1"/>
</dbReference>
<keyword evidence="3" id="KW-0862">Zinc</keyword>
<dbReference type="SMART" id="SM00980">
    <property type="entry name" value="THAP"/>
    <property type="match status" value="1"/>
</dbReference>
<dbReference type="EMBL" id="JAACXV010014155">
    <property type="protein sequence ID" value="KAF7269957.1"/>
    <property type="molecule type" value="Genomic_DNA"/>
</dbReference>
<dbReference type="InterPro" id="IPR038441">
    <property type="entry name" value="THAP_Znf_sf"/>
</dbReference>
<name>A0A834HWA8_RHYFE</name>
<feature type="region of interest" description="Disordered" evidence="6">
    <location>
        <begin position="339"/>
        <end position="370"/>
    </location>
</feature>
<dbReference type="InterPro" id="IPR006612">
    <property type="entry name" value="THAP_Znf"/>
</dbReference>
<keyword evidence="9" id="KW-1185">Reference proteome</keyword>
<reference evidence="8" key="1">
    <citation type="submission" date="2020-08" db="EMBL/GenBank/DDBJ databases">
        <title>Genome sequencing and assembly of the red palm weevil Rhynchophorus ferrugineus.</title>
        <authorList>
            <person name="Dias G.B."/>
            <person name="Bergman C.M."/>
            <person name="Manee M."/>
        </authorList>
    </citation>
    <scope>NUCLEOTIDE SEQUENCE</scope>
    <source>
        <strain evidence="8">AA-2017</strain>
        <tissue evidence="8">Whole larva</tissue>
    </source>
</reference>
<dbReference type="OrthoDB" id="10032537at2759"/>
<sequence>MYYRKCMLCGEKESATISLHNFPRDPQRKADWKNALNLKESELSPRNRICSLHFTTKSFVYEGSRCLNRNAVPSLNPSSSHKVSSSEITSIDFVDVDANSIEATHLSTILSNNGDITPKPLPPVSRNHSVSNRPNDKKQFKSDFKIKLRARSGKNRKQISKSFKKQTLQDDKVTQKPKLASKKSFKQEDVLTDKDDIKSIPTEVSSIQSSNPFIFKNITEENTSSEIIISDLEGLDSKNVPLLSLNDSNKPACQNIPILQPLTINDKMGQGVDHLTQILPTSNDLDFFSESSSITANESQSHTKSESDLSIVHSTDKKRNFTNMDTRLSLKKRKAIACDKKESVTQPSSRSMLSKKPLDQSSSITLSKQSEGEIKITPEYIIKEPSANKTYSRHYGKKSAAKSSDTFKKTTEENISNVAKKVHDNTNDAVGQSTLVLDRSESPLSLTASPCMRIDNNIDDRSELDSKINEALSCRPAELVVWLMKLGLLKSGQICPIHNFNDLTLIVDDDSLSRYPDSGGYVWTSECCPQKFMSVFSGSIFETAPHPPTVILRLLYHWACQSHINEITKLVNVNDVYVKGMYTWLRAVCTIATFSHIKMLGGDNSVVEVGLITLKPPGRGKYFMVEVLGVFERSSKLIRLQVFKFNTEKDKTVKCINVLQPLENWVHSNSTIAIDESLAKNSLHYFGYTNVIQSENANKNIMDYLRNVVTKMFQNTLSVISLQIFKQFLDELVWREWFGTTSTDAFNNLVTHIAELTKYTFGPSLIVRLNRVASNPFKISFAKKKIVTARSVLNHIPTLEMETEVSNGNSCIRSEENAESSSKPCDVCICGYANNDCNKMAQHLTVFDEKQHEIQNESCEVKRAKIDSKTVNIINWNRPLDSENNSVNKIIGKSIDSFTNTASSEESQSLEDQQLRCIKVEPTCDNLDN</sequence>
<gene>
    <name evidence="8" type="ORF">GWI33_017047</name>
</gene>
<dbReference type="Gene3D" id="6.20.210.20">
    <property type="entry name" value="THAP domain"/>
    <property type="match status" value="1"/>
</dbReference>
<feature type="compositionally biased region" description="Basic and acidic residues" evidence="6">
    <location>
        <begin position="134"/>
        <end position="146"/>
    </location>
</feature>
<evidence type="ECO:0000256" key="1">
    <source>
        <dbReference type="ARBA" id="ARBA00022723"/>
    </source>
</evidence>
<evidence type="ECO:0000256" key="2">
    <source>
        <dbReference type="ARBA" id="ARBA00022771"/>
    </source>
</evidence>
<keyword evidence="4 5" id="KW-0238">DNA-binding</keyword>
<organism evidence="8 9">
    <name type="scientific">Rhynchophorus ferrugineus</name>
    <name type="common">Red palm weevil</name>
    <name type="synonym">Curculio ferrugineus</name>
    <dbReference type="NCBI Taxonomy" id="354439"/>
    <lineage>
        <taxon>Eukaryota</taxon>
        <taxon>Metazoa</taxon>
        <taxon>Ecdysozoa</taxon>
        <taxon>Arthropoda</taxon>
        <taxon>Hexapoda</taxon>
        <taxon>Insecta</taxon>
        <taxon>Pterygota</taxon>
        <taxon>Neoptera</taxon>
        <taxon>Endopterygota</taxon>
        <taxon>Coleoptera</taxon>
        <taxon>Polyphaga</taxon>
        <taxon>Cucujiformia</taxon>
        <taxon>Curculionidae</taxon>
        <taxon>Dryophthorinae</taxon>
        <taxon>Rhynchophorus</taxon>
    </lineage>
</organism>
<keyword evidence="2 5" id="KW-0863">Zinc-finger</keyword>
<evidence type="ECO:0000259" key="7">
    <source>
        <dbReference type="PROSITE" id="PS50950"/>
    </source>
</evidence>
<evidence type="ECO:0000256" key="3">
    <source>
        <dbReference type="ARBA" id="ARBA00022833"/>
    </source>
</evidence>
<dbReference type="SMART" id="SM00692">
    <property type="entry name" value="DM3"/>
    <property type="match status" value="1"/>
</dbReference>
<comment type="caution">
    <text evidence="8">The sequence shown here is derived from an EMBL/GenBank/DDBJ whole genome shotgun (WGS) entry which is preliminary data.</text>
</comment>
<evidence type="ECO:0000256" key="6">
    <source>
        <dbReference type="SAM" id="MobiDB-lite"/>
    </source>
</evidence>
<evidence type="ECO:0000256" key="4">
    <source>
        <dbReference type="ARBA" id="ARBA00023125"/>
    </source>
</evidence>
<evidence type="ECO:0000313" key="8">
    <source>
        <dbReference type="EMBL" id="KAF7269957.1"/>
    </source>
</evidence>
<dbReference type="PROSITE" id="PS50950">
    <property type="entry name" value="ZF_THAP"/>
    <property type="match status" value="1"/>
</dbReference>
<feature type="compositionally biased region" description="Polar residues" evidence="6">
    <location>
        <begin position="359"/>
        <end position="369"/>
    </location>
</feature>
<proteinExistence type="predicted"/>
<evidence type="ECO:0000313" key="9">
    <source>
        <dbReference type="Proteomes" id="UP000625711"/>
    </source>
</evidence>
<dbReference type="Proteomes" id="UP000625711">
    <property type="component" value="Unassembled WGS sequence"/>
</dbReference>
<keyword evidence="1" id="KW-0479">Metal-binding</keyword>
<dbReference type="Pfam" id="PF05485">
    <property type="entry name" value="THAP"/>
    <property type="match status" value="1"/>
</dbReference>
<dbReference type="GO" id="GO:0003677">
    <property type="term" value="F:DNA binding"/>
    <property type="evidence" value="ECO:0007669"/>
    <property type="project" value="UniProtKB-UniRule"/>
</dbReference>
<accession>A0A834HWA8</accession>
<protein>
    <recommendedName>
        <fullName evidence="7">THAP-type domain-containing protein</fullName>
    </recommendedName>
</protein>
<feature type="region of interest" description="Disordered" evidence="6">
    <location>
        <begin position="111"/>
        <end position="187"/>
    </location>
</feature>
<evidence type="ECO:0000256" key="5">
    <source>
        <dbReference type="PROSITE-ProRule" id="PRU00309"/>
    </source>
</evidence>